<protein>
    <submittedName>
        <fullName evidence="2">Uncharacterized protein</fullName>
    </submittedName>
</protein>
<accession>A0A5N6PMP2</accession>
<dbReference type="EMBL" id="SZYD01000003">
    <property type="protein sequence ID" value="KAD6795164.1"/>
    <property type="molecule type" value="Genomic_DNA"/>
</dbReference>
<name>A0A5N6PMP2_9ASTR</name>
<gene>
    <name evidence="2" type="ORF">E3N88_06060</name>
</gene>
<sequence>MKEQTRRTPEMEEMLKWCGKEHVSGKRWDLGLKWSKSRFKYPLLFLTSITSPPPPPSTISCSPPPPPPPPLVVVHHRPPVVNHQITAANPLRHSHFAIVFLIQFQTLWYYATAAMVLAENFRLRRDDPPVLRHSRDDPRKNFRLRHVTVHLRRKSRFRL</sequence>
<feature type="transmembrane region" description="Helical" evidence="1">
    <location>
        <begin position="96"/>
        <end position="118"/>
    </location>
</feature>
<keyword evidence="3" id="KW-1185">Reference proteome</keyword>
<reference evidence="2 3" key="1">
    <citation type="submission" date="2019-05" db="EMBL/GenBank/DDBJ databases">
        <title>Mikania micrantha, genome provides insights into the molecular mechanism of rapid growth.</title>
        <authorList>
            <person name="Liu B."/>
        </authorList>
    </citation>
    <scope>NUCLEOTIDE SEQUENCE [LARGE SCALE GENOMIC DNA]</scope>
    <source>
        <strain evidence="2">NLD-2019</strain>
        <tissue evidence="2">Leaf</tissue>
    </source>
</reference>
<dbReference type="Proteomes" id="UP000326396">
    <property type="component" value="Linkage Group LG11"/>
</dbReference>
<evidence type="ECO:0000313" key="2">
    <source>
        <dbReference type="EMBL" id="KAD6795164.1"/>
    </source>
</evidence>
<keyword evidence="1" id="KW-1133">Transmembrane helix</keyword>
<evidence type="ECO:0000313" key="3">
    <source>
        <dbReference type="Proteomes" id="UP000326396"/>
    </source>
</evidence>
<keyword evidence="1" id="KW-0472">Membrane</keyword>
<dbReference type="AlphaFoldDB" id="A0A5N6PMP2"/>
<keyword evidence="1" id="KW-0812">Transmembrane</keyword>
<organism evidence="2 3">
    <name type="scientific">Mikania micrantha</name>
    <name type="common">bitter vine</name>
    <dbReference type="NCBI Taxonomy" id="192012"/>
    <lineage>
        <taxon>Eukaryota</taxon>
        <taxon>Viridiplantae</taxon>
        <taxon>Streptophyta</taxon>
        <taxon>Embryophyta</taxon>
        <taxon>Tracheophyta</taxon>
        <taxon>Spermatophyta</taxon>
        <taxon>Magnoliopsida</taxon>
        <taxon>eudicotyledons</taxon>
        <taxon>Gunneridae</taxon>
        <taxon>Pentapetalae</taxon>
        <taxon>asterids</taxon>
        <taxon>campanulids</taxon>
        <taxon>Asterales</taxon>
        <taxon>Asteraceae</taxon>
        <taxon>Asteroideae</taxon>
        <taxon>Heliantheae alliance</taxon>
        <taxon>Eupatorieae</taxon>
        <taxon>Mikania</taxon>
    </lineage>
</organism>
<comment type="caution">
    <text evidence="2">The sequence shown here is derived from an EMBL/GenBank/DDBJ whole genome shotgun (WGS) entry which is preliminary data.</text>
</comment>
<evidence type="ECO:0000256" key="1">
    <source>
        <dbReference type="SAM" id="Phobius"/>
    </source>
</evidence>
<proteinExistence type="predicted"/>